<sequence length="231" mass="26030">MGAGASKSGAGDVVSVDDMDIHNVVPQRAQPFKRISNLAFCGHVHRVPIYFEYARDDQGEDEDGYMQEEGYIESRYVSTAPSSNGKDYIALMSSGNSVGVVCGGPAKWPPPVIEDDDEDESPRDDEYSREYDHSSYEHFAPKKNQDPSSEEECRSTSEHRQQKEILRENVRDLDTVESVIEDARLDIDESKDLTEGRIDEAQEYSQEDAQLQSSSFKEFEGPDEQYSYDSS</sequence>
<accession>A0ABQ5KP25</accession>
<keyword evidence="3" id="KW-1185">Reference proteome</keyword>
<protein>
    <submittedName>
        <fullName evidence="2">Uncharacterized protein</fullName>
    </submittedName>
</protein>
<feature type="compositionally biased region" description="Basic and acidic residues" evidence="1">
    <location>
        <begin position="124"/>
        <end position="169"/>
    </location>
</feature>
<reference evidence="2" key="1">
    <citation type="submission" date="2022-03" db="EMBL/GenBank/DDBJ databases">
        <title>Draft genome sequence of Aduncisulcus paluster, a free-living microaerophilic Fornicata.</title>
        <authorList>
            <person name="Yuyama I."/>
            <person name="Kume K."/>
            <person name="Tamura T."/>
            <person name="Inagaki Y."/>
            <person name="Hashimoto T."/>
        </authorList>
    </citation>
    <scope>NUCLEOTIDE SEQUENCE</scope>
    <source>
        <strain evidence="2">NY0171</strain>
    </source>
</reference>
<organism evidence="2 3">
    <name type="scientific">Aduncisulcus paluster</name>
    <dbReference type="NCBI Taxonomy" id="2918883"/>
    <lineage>
        <taxon>Eukaryota</taxon>
        <taxon>Metamonada</taxon>
        <taxon>Carpediemonas-like organisms</taxon>
        <taxon>Aduncisulcus</taxon>
    </lineage>
</organism>
<feature type="compositionally biased region" description="Polar residues" evidence="1">
    <location>
        <begin position="207"/>
        <end position="216"/>
    </location>
</feature>
<name>A0ABQ5KP25_9EUKA</name>
<feature type="region of interest" description="Disordered" evidence="1">
    <location>
        <begin position="203"/>
        <end position="231"/>
    </location>
</feature>
<dbReference type="Proteomes" id="UP001057375">
    <property type="component" value="Unassembled WGS sequence"/>
</dbReference>
<proteinExistence type="predicted"/>
<dbReference type="EMBL" id="BQXS01010121">
    <property type="protein sequence ID" value="GKT33044.1"/>
    <property type="molecule type" value="Genomic_DNA"/>
</dbReference>
<comment type="caution">
    <text evidence="2">The sequence shown here is derived from an EMBL/GenBank/DDBJ whole genome shotgun (WGS) entry which is preliminary data.</text>
</comment>
<evidence type="ECO:0000256" key="1">
    <source>
        <dbReference type="SAM" id="MobiDB-lite"/>
    </source>
</evidence>
<feature type="region of interest" description="Disordered" evidence="1">
    <location>
        <begin position="106"/>
        <end position="169"/>
    </location>
</feature>
<evidence type="ECO:0000313" key="2">
    <source>
        <dbReference type="EMBL" id="GKT33044.1"/>
    </source>
</evidence>
<evidence type="ECO:0000313" key="3">
    <source>
        <dbReference type="Proteomes" id="UP001057375"/>
    </source>
</evidence>
<feature type="compositionally biased region" description="Acidic residues" evidence="1">
    <location>
        <begin position="113"/>
        <end position="123"/>
    </location>
</feature>
<gene>
    <name evidence="2" type="ORF">ADUPG1_007067</name>
</gene>